<dbReference type="GO" id="GO:0005509">
    <property type="term" value="F:calcium ion binding"/>
    <property type="evidence" value="ECO:0007669"/>
    <property type="project" value="InterPro"/>
</dbReference>
<gene>
    <name evidence="2" type="ORF">CTI12_AA179030</name>
</gene>
<dbReference type="PROSITE" id="PS50222">
    <property type="entry name" value="EF_HAND_2"/>
    <property type="match status" value="1"/>
</dbReference>
<evidence type="ECO:0000313" key="3">
    <source>
        <dbReference type="Proteomes" id="UP000245207"/>
    </source>
</evidence>
<keyword evidence="2" id="KW-0328">Glycosyltransferase</keyword>
<protein>
    <submittedName>
        <fullName evidence="2">O-fucosyltransferase family protein</fullName>
    </submittedName>
</protein>
<dbReference type="OrthoDB" id="1690202at2759"/>
<dbReference type="GO" id="GO:0016757">
    <property type="term" value="F:glycosyltransferase activity"/>
    <property type="evidence" value="ECO:0007669"/>
    <property type="project" value="UniProtKB-KW"/>
</dbReference>
<dbReference type="PANTHER" id="PTHR31741:SF51">
    <property type="entry name" value="RHAMNOGALACTURONAN I RHAMNOSYLTRANSFERASE 1"/>
    <property type="match status" value="1"/>
</dbReference>
<comment type="caution">
    <text evidence="2">The sequence shown here is derived from an EMBL/GenBank/DDBJ whole genome shotgun (WGS) entry which is preliminary data.</text>
</comment>
<reference evidence="2 3" key="1">
    <citation type="journal article" date="2018" name="Mol. Plant">
        <title>The genome of Artemisia annua provides insight into the evolution of Asteraceae family and artemisinin biosynthesis.</title>
        <authorList>
            <person name="Shen Q."/>
            <person name="Zhang L."/>
            <person name="Liao Z."/>
            <person name="Wang S."/>
            <person name="Yan T."/>
            <person name="Shi P."/>
            <person name="Liu M."/>
            <person name="Fu X."/>
            <person name="Pan Q."/>
            <person name="Wang Y."/>
            <person name="Lv Z."/>
            <person name="Lu X."/>
            <person name="Zhang F."/>
            <person name="Jiang W."/>
            <person name="Ma Y."/>
            <person name="Chen M."/>
            <person name="Hao X."/>
            <person name="Li L."/>
            <person name="Tang Y."/>
            <person name="Lv G."/>
            <person name="Zhou Y."/>
            <person name="Sun X."/>
            <person name="Brodelius P.E."/>
            <person name="Rose J.K.C."/>
            <person name="Tang K."/>
        </authorList>
    </citation>
    <scope>NUCLEOTIDE SEQUENCE [LARGE SCALE GENOMIC DNA]</scope>
    <source>
        <strain evidence="3">cv. Huhao1</strain>
        <tissue evidence="2">Leaf</tissue>
    </source>
</reference>
<feature type="domain" description="EF-hand" evidence="1">
    <location>
        <begin position="5"/>
        <end position="40"/>
    </location>
</feature>
<dbReference type="AlphaFoldDB" id="A0A2U1P9A6"/>
<keyword evidence="2" id="KW-0808">Transferase</keyword>
<dbReference type="PANTHER" id="PTHR31741">
    <property type="entry name" value="OS02G0726500 PROTEIN-RELATED"/>
    <property type="match status" value="1"/>
</dbReference>
<evidence type="ECO:0000259" key="1">
    <source>
        <dbReference type="PROSITE" id="PS50222"/>
    </source>
</evidence>
<name>A0A2U1P9A6_ARTAN</name>
<evidence type="ECO:0000313" key="2">
    <source>
        <dbReference type="EMBL" id="PWA82322.1"/>
    </source>
</evidence>
<sequence>MAKLVQGHRRRKLVELIDLHQNGTISWNEFSDAVKSSHETRMGQPKHRTIIAEKPKEEDYFYANPVECFCDMANCSNFIEAHSKTH</sequence>
<accession>A0A2U1P9A6</accession>
<dbReference type="STRING" id="35608.A0A2U1P9A6"/>
<proteinExistence type="predicted"/>
<keyword evidence="3" id="KW-1185">Reference proteome</keyword>
<dbReference type="EMBL" id="PKPP01001484">
    <property type="protein sequence ID" value="PWA82322.1"/>
    <property type="molecule type" value="Genomic_DNA"/>
</dbReference>
<dbReference type="InterPro" id="IPR002048">
    <property type="entry name" value="EF_hand_dom"/>
</dbReference>
<dbReference type="Proteomes" id="UP000245207">
    <property type="component" value="Unassembled WGS sequence"/>
</dbReference>
<dbReference type="GO" id="GO:0009507">
    <property type="term" value="C:chloroplast"/>
    <property type="evidence" value="ECO:0007669"/>
    <property type="project" value="TreeGrafter"/>
</dbReference>
<organism evidence="2 3">
    <name type="scientific">Artemisia annua</name>
    <name type="common">Sweet wormwood</name>
    <dbReference type="NCBI Taxonomy" id="35608"/>
    <lineage>
        <taxon>Eukaryota</taxon>
        <taxon>Viridiplantae</taxon>
        <taxon>Streptophyta</taxon>
        <taxon>Embryophyta</taxon>
        <taxon>Tracheophyta</taxon>
        <taxon>Spermatophyta</taxon>
        <taxon>Magnoliopsida</taxon>
        <taxon>eudicotyledons</taxon>
        <taxon>Gunneridae</taxon>
        <taxon>Pentapetalae</taxon>
        <taxon>asterids</taxon>
        <taxon>campanulids</taxon>
        <taxon>Asterales</taxon>
        <taxon>Asteraceae</taxon>
        <taxon>Asteroideae</taxon>
        <taxon>Anthemideae</taxon>
        <taxon>Artemisiinae</taxon>
        <taxon>Artemisia</taxon>
    </lineage>
</organism>